<evidence type="ECO:0000256" key="1">
    <source>
        <dbReference type="SAM" id="Phobius"/>
    </source>
</evidence>
<gene>
    <name evidence="2" type="ORF">HanXRQr2_Chr09g0390491</name>
</gene>
<reference evidence="2" key="2">
    <citation type="submission" date="2020-06" db="EMBL/GenBank/DDBJ databases">
        <title>Helianthus annuus Genome sequencing and assembly Release 2.</title>
        <authorList>
            <person name="Gouzy J."/>
            <person name="Langlade N."/>
            <person name="Munos S."/>
        </authorList>
    </citation>
    <scope>NUCLEOTIDE SEQUENCE</scope>
    <source>
        <tissue evidence="2">Leaves</tissue>
    </source>
</reference>
<name>A0A9K3I7P4_HELAN</name>
<dbReference type="Proteomes" id="UP000215914">
    <property type="component" value="Unassembled WGS sequence"/>
</dbReference>
<keyword evidence="3" id="KW-1185">Reference proteome</keyword>
<sequence length="66" mass="7866">MTEIQISQPTDERDDLNLYLTPLYCKSRYSMRVFLVIRIFSLAFVLADVYCLMRYLNCVFGLLNIY</sequence>
<organism evidence="2 3">
    <name type="scientific">Helianthus annuus</name>
    <name type="common">Common sunflower</name>
    <dbReference type="NCBI Taxonomy" id="4232"/>
    <lineage>
        <taxon>Eukaryota</taxon>
        <taxon>Viridiplantae</taxon>
        <taxon>Streptophyta</taxon>
        <taxon>Embryophyta</taxon>
        <taxon>Tracheophyta</taxon>
        <taxon>Spermatophyta</taxon>
        <taxon>Magnoliopsida</taxon>
        <taxon>eudicotyledons</taxon>
        <taxon>Gunneridae</taxon>
        <taxon>Pentapetalae</taxon>
        <taxon>asterids</taxon>
        <taxon>campanulids</taxon>
        <taxon>Asterales</taxon>
        <taxon>Asteraceae</taxon>
        <taxon>Asteroideae</taxon>
        <taxon>Heliantheae alliance</taxon>
        <taxon>Heliantheae</taxon>
        <taxon>Helianthus</taxon>
    </lineage>
</organism>
<keyword evidence="1" id="KW-0472">Membrane</keyword>
<reference evidence="2" key="1">
    <citation type="journal article" date="2017" name="Nature">
        <title>The sunflower genome provides insights into oil metabolism, flowering and Asterid evolution.</title>
        <authorList>
            <person name="Badouin H."/>
            <person name="Gouzy J."/>
            <person name="Grassa C.J."/>
            <person name="Murat F."/>
            <person name="Staton S.E."/>
            <person name="Cottret L."/>
            <person name="Lelandais-Briere C."/>
            <person name="Owens G.L."/>
            <person name="Carrere S."/>
            <person name="Mayjonade B."/>
            <person name="Legrand L."/>
            <person name="Gill N."/>
            <person name="Kane N.C."/>
            <person name="Bowers J.E."/>
            <person name="Hubner S."/>
            <person name="Bellec A."/>
            <person name="Berard A."/>
            <person name="Berges H."/>
            <person name="Blanchet N."/>
            <person name="Boniface M.C."/>
            <person name="Brunel D."/>
            <person name="Catrice O."/>
            <person name="Chaidir N."/>
            <person name="Claudel C."/>
            <person name="Donnadieu C."/>
            <person name="Faraut T."/>
            <person name="Fievet G."/>
            <person name="Helmstetter N."/>
            <person name="King M."/>
            <person name="Knapp S.J."/>
            <person name="Lai Z."/>
            <person name="Le Paslier M.C."/>
            <person name="Lippi Y."/>
            <person name="Lorenzon L."/>
            <person name="Mandel J.R."/>
            <person name="Marage G."/>
            <person name="Marchand G."/>
            <person name="Marquand E."/>
            <person name="Bret-Mestries E."/>
            <person name="Morien E."/>
            <person name="Nambeesan S."/>
            <person name="Nguyen T."/>
            <person name="Pegot-Espagnet P."/>
            <person name="Pouilly N."/>
            <person name="Raftis F."/>
            <person name="Sallet E."/>
            <person name="Schiex T."/>
            <person name="Thomas J."/>
            <person name="Vandecasteele C."/>
            <person name="Vares D."/>
            <person name="Vear F."/>
            <person name="Vautrin S."/>
            <person name="Crespi M."/>
            <person name="Mangin B."/>
            <person name="Burke J.M."/>
            <person name="Salse J."/>
            <person name="Munos S."/>
            <person name="Vincourt P."/>
            <person name="Rieseberg L.H."/>
            <person name="Langlade N.B."/>
        </authorList>
    </citation>
    <scope>NUCLEOTIDE SEQUENCE</scope>
    <source>
        <tissue evidence="2">Leaves</tissue>
    </source>
</reference>
<proteinExistence type="predicted"/>
<dbReference type="AlphaFoldDB" id="A0A9K3I7P4"/>
<protein>
    <submittedName>
        <fullName evidence="2">Uncharacterized protein</fullName>
    </submittedName>
</protein>
<accession>A0A9K3I7P4</accession>
<feature type="transmembrane region" description="Helical" evidence="1">
    <location>
        <begin position="33"/>
        <end position="56"/>
    </location>
</feature>
<keyword evidence="1" id="KW-0812">Transmembrane</keyword>
<keyword evidence="1" id="KW-1133">Transmembrane helix</keyword>
<evidence type="ECO:0000313" key="3">
    <source>
        <dbReference type="Proteomes" id="UP000215914"/>
    </source>
</evidence>
<comment type="caution">
    <text evidence="2">The sequence shown here is derived from an EMBL/GenBank/DDBJ whole genome shotgun (WGS) entry which is preliminary data.</text>
</comment>
<evidence type="ECO:0000313" key="2">
    <source>
        <dbReference type="EMBL" id="KAF5791069.1"/>
    </source>
</evidence>
<dbReference type="Gramene" id="mRNA:HanXRQr2_Chr09g0390491">
    <property type="protein sequence ID" value="CDS:HanXRQr2_Chr09g0390491.1"/>
    <property type="gene ID" value="HanXRQr2_Chr09g0390491"/>
</dbReference>
<dbReference type="EMBL" id="MNCJ02000324">
    <property type="protein sequence ID" value="KAF5791069.1"/>
    <property type="molecule type" value="Genomic_DNA"/>
</dbReference>